<reference evidence="3" key="1">
    <citation type="journal article" date="2019" name="Int. J. Syst. Evol. Microbiol.">
        <title>The Global Catalogue of Microorganisms (GCM) 10K type strain sequencing project: providing services to taxonomists for standard genome sequencing and annotation.</title>
        <authorList>
            <consortium name="The Broad Institute Genomics Platform"/>
            <consortium name="The Broad Institute Genome Sequencing Center for Infectious Disease"/>
            <person name="Wu L."/>
            <person name="Ma J."/>
        </authorList>
    </citation>
    <scope>NUCLEOTIDE SEQUENCE [LARGE SCALE GENOMIC DNA]</scope>
    <source>
        <strain evidence="3">CGMCC 1.12237</strain>
    </source>
</reference>
<dbReference type="InterPro" id="IPR050276">
    <property type="entry name" value="MshD_Acetyltransferase"/>
</dbReference>
<keyword evidence="2" id="KW-0012">Acyltransferase</keyword>
<evidence type="ECO:0000313" key="2">
    <source>
        <dbReference type="EMBL" id="MFC5466095.1"/>
    </source>
</evidence>
<comment type="caution">
    <text evidence="2">The sequence shown here is derived from an EMBL/GenBank/DDBJ whole genome shotgun (WGS) entry which is preliminary data.</text>
</comment>
<dbReference type="Gene3D" id="3.40.630.30">
    <property type="match status" value="1"/>
</dbReference>
<dbReference type="InterPro" id="IPR016181">
    <property type="entry name" value="Acyl_CoA_acyltransferase"/>
</dbReference>
<accession>A0ABW0LJX1</accession>
<dbReference type="PROSITE" id="PS51186">
    <property type="entry name" value="GNAT"/>
    <property type="match status" value="1"/>
</dbReference>
<dbReference type="EC" id="2.3.-.-" evidence="2"/>
<dbReference type="PANTHER" id="PTHR43617:SF34">
    <property type="entry name" value="PUTATIVE-RELATED"/>
    <property type="match status" value="1"/>
</dbReference>
<gene>
    <name evidence="2" type="ORF">ACFPM4_15280</name>
</gene>
<dbReference type="PANTHER" id="PTHR43617">
    <property type="entry name" value="L-AMINO ACID N-ACETYLTRANSFERASE"/>
    <property type="match status" value="1"/>
</dbReference>
<dbReference type="RefSeq" id="WP_382353558.1">
    <property type="nucleotide sequence ID" value="NZ_JBHSMC010000020.1"/>
</dbReference>
<protein>
    <submittedName>
        <fullName evidence="2">GNAT family N-acetyltransferase</fullName>
        <ecNumber evidence="2">2.3.-.-</ecNumber>
    </submittedName>
</protein>
<evidence type="ECO:0000313" key="3">
    <source>
        <dbReference type="Proteomes" id="UP001596147"/>
    </source>
</evidence>
<evidence type="ECO:0000259" key="1">
    <source>
        <dbReference type="PROSITE" id="PS51186"/>
    </source>
</evidence>
<dbReference type="CDD" id="cd04301">
    <property type="entry name" value="NAT_SF"/>
    <property type="match status" value="1"/>
</dbReference>
<organism evidence="2 3">
    <name type="scientific">Lederbergia graminis</name>
    <dbReference type="NCBI Taxonomy" id="735518"/>
    <lineage>
        <taxon>Bacteria</taxon>
        <taxon>Bacillati</taxon>
        <taxon>Bacillota</taxon>
        <taxon>Bacilli</taxon>
        <taxon>Bacillales</taxon>
        <taxon>Bacillaceae</taxon>
        <taxon>Lederbergia</taxon>
    </lineage>
</organism>
<name>A0ABW0LJX1_9BACI</name>
<sequence length="161" mass="18596">MENKIEIRPVTQENIRVCAKLEVAENQKQFVARNLATIAWAYVDPKFTPYAICDGDTVIGLLAVEYIPENEPYDRHWVPRFMIGEQFQGRGYGKKAMKKVIEMISAQEDCERIRLSVVPENEAAIHFYKSVGFIETDEMLEDERVMDYMLVPGTRTTSEQL</sequence>
<dbReference type="SUPFAM" id="SSF55729">
    <property type="entry name" value="Acyl-CoA N-acyltransferases (Nat)"/>
    <property type="match status" value="1"/>
</dbReference>
<keyword evidence="3" id="KW-1185">Reference proteome</keyword>
<dbReference type="GO" id="GO:0016746">
    <property type="term" value="F:acyltransferase activity"/>
    <property type="evidence" value="ECO:0007669"/>
    <property type="project" value="UniProtKB-KW"/>
</dbReference>
<dbReference type="Pfam" id="PF00583">
    <property type="entry name" value="Acetyltransf_1"/>
    <property type="match status" value="1"/>
</dbReference>
<dbReference type="InterPro" id="IPR000182">
    <property type="entry name" value="GNAT_dom"/>
</dbReference>
<dbReference type="EMBL" id="JBHSMC010000020">
    <property type="protein sequence ID" value="MFC5466095.1"/>
    <property type="molecule type" value="Genomic_DNA"/>
</dbReference>
<keyword evidence="2" id="KW-0808">Transferase</keyword>
<feature type="domain" description="N-acetyltransferase" evidence="1">
    <location>
        <begin position="5"/>
        <end position="154"/>
    </location>
</feature>
<dbReference type="Proteomes" id="UP001596147">
    <property type="component" value="Unassembled WGS sequence"/>
</dbReference>
<proteinExistence type="predicted"/>